<keyword evidence="6" id="KW-1185">Reference proteome</keyword>
<dbReference type="InterPro" id="IPR001624">
    <property type="entry name" value="FliE"/>
</dbReference>
<comment type="subcellular location">
    <subcellularLocation>
        <location evidence="1 4">Bacterial flagellum basal body</location>
    </subcellularLocation>
</comment>
<keyword evidence="5" id="KW-0966">Cell projection</keyword>
<dbReference type="GO" id="GO:0005198">
    <property type="term" value="F:structural molecule activity"/>
    <property type="evidence" value="ECO:0007669"/>
    <property type="project" value="InterPro"/>
</dbReference>
<gene>
    <name evidence="4" type="primary">fliE</name>
    <name evidence="5" type="ORF">C7I55_08220</name>
</gene>
<dbReference type="PANTHER" id="PTHR34653:SF1">
    <property type="entry name" value="FLAGELLAR HOOK-BASAL BODY COMPLEX PROTEIN FLIE"/>
    <property type="match status" value="1"/>
</dbReference>
<keyword evidence="5" id="KW-0282">Flagellum</keyword>
<dbReference type="HAMAP" id="MF_00724">
    <property type="entry name" value="FliE"/>
    <property type="match status" value="1"/>
</dbReference>
<comment type="caution">
    <text evidence="5">The sequence shown here is derived from an EMBL/GenBank/DDBJ whole genome shotgun (WGS) entry which is preliminary data.</text>
</comment>
<comment type="similarity">
    <text evidence="2 4">Belongs to the FliE family.</text>
</comment>
<sequence length="106" mass="11692">MIEALASIGPALADPVLTQVGIQLPTIQNQAAAPVRFENILGDGLRAMEAKIDNADALVRQFALDDSVPLHRVTYALEEARLSVELAMQVRARLLESYRDFMNMQL</sequence>
<name>A0A2P7QW59_9SPHN</name>
<dbReference type="RefSeq" id="WP_106512377.1">
    <property type="nucleotide sequence ID" value="NZ_PXYI01000002.1"/>
</dbReference>
<keyword evidence="5" id="KW-0969">Cilium</keyword>
<dbReference type="GO" id="GO:0009425">
    <property type="term" value="C:bacterial-type flagellum basal body"/>
    <property type="evidence" value="ECO:0007669"/>
    <property type="project" value="UniProtKB-SubCell"/>
</dbReference>
<proteinExistence type="inferred from homology"/>
<evidence type="ECO:0000256" key="2">
    <source>
        <dbReference type="ARBA" id="ARBA00009272"/>
    </source>
</evidence>
<dbReference type="Pfam" id="PF02049">
    <property type="entry name" value="FliE"/>
    <property type="match status" value="1"/>
</dbReference>
<reference evidence="5 6" key="1">
    <citation type="submission" date="2018-03" db="EMBL/GenBank/DDBJ databases">
        <title>The draft genome of Sphingosinicella sp. GL-C-18.</title>
        <authorList>
            <person name="Liu L."/>
            <person name="Li L."/>
            <person name="Liang L."/>
            <person name="Zhang X."/>
            <person name="Wang T."/>
        </authorList>
    </citation>
    <scope>NUCLEOTIDE SEQUENCE [LARGE SCALE GENOMIC DNA]</scope>
    <source>
        <strain evidence="5 6">GL-C-18</strain>
    </source>
</reference>
<dbReference type="EMBL" id="PXYI01000002">
    <property type="protein sequence ID" value="PSJ42208.1"/>
    <property type="molecule type" value="Genomic_DNA"/>
</dbReference>
<organism evidence="5 6">
    <name type="scientific">Allosphingosinicella deserti</name>
    <dbReference type="NCBI Taxonomy" id="2116704"/>
    <lineage>
        <taxon>Bacteria</taxon>
        <taxon>Pseudomonadati</taxon>
        <taxon>Pseudomonadota</taxon>
        <taxon>Alphaproteobacteria</taxon>
        <taxon>Sphingomonadales</taxon>
        <taxon>Sphingomonadaceae</taxon>
        <taxon>Allosphingosinicella</taxon>
    </lineage>
</organism>
<evidence type="ECO:0000256" key="1">
    <source>
        <dbReference type="ARBA" id="ARBA00004117"/>
    </source>
</evidence>
<dbReference type="GO" id="GO:0003774">
    <property type="term" value="F:cytoskeletal motor activity"/>
    <property type="evidence" value="ECO:0007669"/>
    <property type="project" value="InterPro"/>
</dbReference>
<evidence type="ECO:0000313" key="6">
    <source>
        <dbReference type="Proteomes" id="UP000241167"/>
    </source>
</evidence>
<dbReference type="OrthoDB" id="9812413at2"/>
<evidence type="ECO:0000256" key="3">
    <source>
        <dbReference type="ARBA" id="ARBA00023143"/>
    </source>
</evidence>
<accession>A0A2P7QW59</accession>
<dbReference type="AlphaFoldDB" id="A0A2P7QW59"/>
<dbReference type="Proteomes" id="UP000241167">
    <property type="component" value="Unassembled WGS sequence"/>
</dbReference>
<evidence type="ECO:0000313" key="5">
    <source>
        <dbReference type="EMBL" id="PSJ42208.1"/>
    </source>
</evidence>
<protein>
    <recommendedName>
        <fullName evidence="4">Flagellar hook-basal body complex protein FliE</fullName>
    </recommendedName>
</protein>
<evidence type="ECO:0000256" key="4">
    <source>
        <dbReference type="HAMAP-Rule" id="MF_00724"/>
    </source>
</evidence>
<dbReference type="GO" id="GO:0071973">
    <property type="term" value="P:bacterial-type flagellum-dependent cell motility"/>
    <property type="evidence" value="ECO:0007669"/>
    <property type="project" value="InterPro"/>
</dbReference>
<keyword evidence="3 4" id="KW-0975">Bacterial flagellum</keyword>
<dbReference type="PANTHER" id="PTHR34653">
    <property type="match status" value="1"/>
</dbReference>